<dbReference type="AlphaFoldDB" id="A0A8J4AVV5"/>
<reference evidence="3" key="1">
    <citation type="journal article" date="2021" name="Proc. Natl. Acad. Sci. U.S.A.">
        <title>Three genomes in the algal genus Volvox reveal the fate of a haploid sex-determining region after a transition to homothallism.</title>
        <authorList>
            <person name="Yamamoto K."/>
            <person name="Hamaji T."/>
            <person name="Kawai-Toyooka H."/>
            <person name="Matsuzaki R."/>
            <person name="Takahashi F."/>
            <person name="Nishimura Y."/>
            <person name="Kawachi M."/>
            <person name="Noguchi H."/>
            <person name="Minakuchi Y."/>
            <person name="Umen J.G."/>
            <person name="Toyoda A."/>
            <person name="Nozaki H."/>
        </authorList>
    </citation>
    <scope>NUCLEOTIDE SEQUENCE</scope>
    <source>
        <strain evidence="3">NIES-3780</strain>
    </source>
</reference>
<dbReference type="EMBL" id="BNCO01000006">
    <property type="protein sequence ID" value="GIL48936.1"/>
    <property type="molecule type" value="Genomic_DNA"/>
</dbReference>
<evidence type="ECO:0000256" key="2">
    <source>
        <dbReference type="SAM" id="Phobius"/>
    </source>
</evidence>
<organism evidence="3 4">
    <name type="scientific">Volvox africanus</name>
    <dbReference type="NCBI Taxonomy" id="51714"/>
    <lineage>
        <taxon>Eukaryota</taxon>
        <taxon>Viridiplantae</taxon>
        <taxon>Chlorophyta</taxon>
        <taxon>core chlorophytes</taxon>
        <taxon>Chlorophyceae</taxon>
        <taxon>CS clade</taxon>
        <taxon>Chlamydomonadales</taxon>
        <taxon>Volvocaceae</taxon>
        <taxon>Volvox</taxon>
    </lineage>
</organism>
<dbReference type="Proteomes" id="UP000747399">
    <property type="component" value="Unassembled WGS sequence"/>
</dbReference>
<protein>
    <submittedName>
        <fullName evidence="3">Uncharacterized protein</fullName>
    </submittedName>
</protein>
<accession>A0A8J4AVV5</accession>
<gene>
    <name evidence="3" type="ORF">Vafri_5429</name>
</gene>
<keyword evidence="2" id="KW-0472">Membrane</keyword>
<keyword evidence="2" id="KW-0812">Transmembrane</keyword>
<feature type="transmembrane region" description="Helical" evidence="2">
    <location>
        <begin position="20"/>
        <end position="39"/>
    </location>
</feature>
<feature type="non-terminal residue" evidence="3">
    <location>
        <position position="1"/>
    </location>
</feature>
<name>A0A8J4AVV5_9CHLO</name>
<feature type="compositionally biased region" description="Low complexity" evidence="1">
    <location>
        <begin position="305"/>
        <end position="317"/>
    </location>
</feature>
<sequence>FKKSAYSCYIPHLPVKAFKLLSLPYLFLSCAISSLWSVLSSCLKSNFLDQLLTMQAISSRKRLREEKGSFSGKRCLRMDTADIMMDEASLVALAIMREARRSDNSDTSPAAENFDEDSPEVPAAGTLAGQKLGGPQYPTRGQRAVSWSGRPISVHPVSVPQSSRPLPRLSNLSMLELQHQFVLLGSLEQELLAELRSARLEHDARIALLGGGLGPSGQIAANIVLNAQSTFHTSQRGFLQQQQHVLARPPAFPSASDAIPPAASAGGEALASSSREAMPPPPPRARRGPRQANLNRLVRTETQDGVAATHVATAAGPTGTGSTGMDPGSL</sequence>
<keyword evidence="2" id="KW-1133">Transmembrane helix</keyword>
<evidence type="ECO:0000256" key="1">
    <source>
        <dbReference type="SAM" id="MobiDB-lite"/>
    </source>
</evidence>
<feature type="compositionally biased region" description="Low complexity" evidence="1">
    <location>
        <begin position="253"/>
        <end position="277"/>
    </location>
</feature>
<keyword evidence="4" id="KW-1185">Reference proteome</keyword>
<proteinExistence type="predicted"/>
<feature type="region of interest" description="Disordered" evidence="1">
    <location>
        <begin position="251"/>
        <end position="330"/>
    </location>
</feature>
<evidence type="ECO:0000313" key="3">
    <source>
        <dbReference type="EMBL" id="GIL48936.1"/>
    </source>
</evidence>
<feature type="region of interest" description="Disordered" evidence="1">
    <location>
        <begin position="101"/>
        <end position="143"/>
    </location>
</feature>
<evidence type="ECO:0000313" key="4">
    <source>
        <dbReference type="Proteomes" id="UP000747399"/>
    </source>
</evidence>
<comment type="caution">
    <text evidence="3">The sequence shown here is derived from an EMBL/GenBank/DDBJ whole genome shotgun (WGS) entry which is preliminary data.</text>
</comment>